<dbReference type="EMBL" id="JAHDVG010000482">
    <property type="protein sequence ID" value="KAH1172784.1"/>
    <property type="molecule type" value="Genomic_DNA"/>
</dbReference>
<sequence>MMVGSSWSWGSCTVDAGFFPDLLYRHIQTRIRVGKGHWMEHRPQHSRLGDLVSLFLCLHFCTSEGTLSTQVSTVLSTFSVLSDPWSAKLYYSTQTSPAAIYSYCKHGGVPALSVMLLEQDASHGPVCELAC</sequence>
<keyword evidence="2" id="KW-1185">Reference proteome</keyword>
<accession>A0A9D4AWL1</accession>
<dbReference type="Proteomes" id="UP000827986">
    <property type="component" value="Unassembled WGS sequence"/>
</dbReference>
<organism evidence="1 2">
    <name type="scientific">Mauremys mutica</name>
    <name type="common">yellowpond turtle</name>
    <dbReference type="NCBI Taxonomy" id="74926"/>
    <lineage>
        <taxon>Eukaryota</taxon>
        <taxon>Metazoa</taxon>
        <taxon>Chordata</taxon>
        <taxon>Craniata</taxon>
        <taxon>Vertebrata</taxon>
        <taxon>Euteleostomi</taxon>
        <taxon>Archelosauria</taxon>
        <taxon>Testudinata</taxon>
        <taxon>Testudines</taxon>
        <taxon>Cryptodira</taxon>
        <taxon>Durocryptodira</taxon>
        <taxon>Testudinoidea</taxon>
        <taxon>Geoemydidae</taxon>
        <taxon>Geoemydinae</taxon>
        <taxon>Mauremys</taxon>
    </lineage>
</organism>
<proteinExistence type="predicted"/>
<dbReference type="AlphaFoldDB" id="A0A9D4AWL1"/>
<name>A0A9D4AWL1_9SAUR</name>
<evidence type="ECO:0000313" key="2">
    <source>
        <dbReference type="Proteomes" id="UP000827986"/>
    </source>
</evidence>
<gene>
    <name evidence="1" type="ORF">KIL84_016623</name>
</gene>
<evidence type="ECO:0000313" key="1">
    <source>
        <dbReference type="EMBL" id="KAH1172784.1"/>
    </source>
</evidence>
<comment type="caution">
    <text evidence="1">The sequence shown here is derived from an EMBL/GenBank/DDBJ whole genome shotgun (WGS) entry which is preliminary data.</text>
</comment>
<reference evidence="1" key="1">
    <citation type="submission" date="2021-09" db="EMBL/GenBank/DDBJ databases">
        <title>The genome of Mauremys mutica provides insights into the evolution of semi-aquatic lifestyle.</title>
        <authorList>
            <person name="Gong S."/>
            <person name="Gao Y."/>
        </authorList>
    </citation>
    <scope>NUCLEOTIDE SEQUENCE</scope>
    <source>
        <strain evidence="1">MM-2020</strain>
        <tissue evidence="1">Muscle</tissue>
    </source>
</reference>
<protein>
    <submittedName>
        <fullName evidence="1">Uncharacterized protein</fullName>
    </submittedName>
</protein>